<evidence type="ECO:0000313" key="6">
    <source>
        <dbReference type="EMBL" id="OGY12901.1"/>
    </source>
</evidence>
<evidence type="ECO:0000256" key="2">
    <source>
        <dbReference type="ARBA" id="ARBA00022676"/>
    </source>
</evidence>
<dbReference type="PANTHER" id="PTHR43179:SF12">
    <property type="entry name" value="GALACTOFURANOSYLTRANSFERASE GLFT2"/>
    <property type="match status" value="1"/>
</dbReference>
<dbReference type="Proteomes" id="UP000178272">
    <property type="component" value="Unassembled WGS sequence"/>
</dbReference>
<dbReference type="SUPFAM" id="SSF53448">
    <property type="entry name" value="Nucleotide-diphospho-sugar transferases"/>
    <property type="match status" value="1"/>
</dbReference>
<dbReference type="PANTHER" id="PTHR43179">
    <property type="entry name" value="RHAMNOSYLTRANSFERASE WBBL"/>
    <property type="match status" value="1"/>
</dbReference>
<name>A0A1G1VC35_9BACT</name>
<organism evidence="6 7">
    <name type="scientific">Candidatus Blackburnbacteria bacterium RIFCSPHIGHO2_12_FULL_41_13b</name>
    <dbReference type="NCBI Taxonomy" id="1797517"/>
    <lineage>
        <taxon>Bacteria</taxon>
        <taxon>Candidatus Blackburniibacteriota</taxon>
    </lineage>
</organism>
<dbReference type="InterPro" id="IPR001173">
    <property type="entry name" value="Glyco_trans_2-like"/>
</dbReference>
<evidence type="ECO:0000256" key="1">
    <source>
        <dbReference type="ARBA" id="ARBA00006739"/>
    </source>
</evidence>
<protein>
    <recommendedName>
        <fullName evidence="5">Glycosyltransferase 2-like domain-containing protein</fullName>
    </recommendedName>
</protein>
<dbReference type="CDD" id="cd04186">
    <property type="entry name" value="GT_2_like_c"/>
    <property type="match status" value="1"/>
</dbReference>
<evidence type="ECO:0000313" key="7">
    <source>
        <dbReference type="Proteomes" id="UP000178272"/>
    </source>
</evidence>
<evidence type="ECO:0000256" key="3">
    <source>
        <dbReference type="ARBA" id="ARBA00022679"/>
    </source>
</evidence>
<keyword evidence="2" id="KW-0328">Glycosyltransferase</keyword>
<evidence type="ECO:0000259" key="5">
    <source>
        <dbReference type="Pfam" id="PF00535"/>
    </source>
</evidence>
<dbReference type="AlphaFoldDB" id="A0A1G1VC35"/>
<keyword evidence="4" id="KW-0472">Membrane</keyword>
<reference evidence="6 7" key="1">
    <citation type="journal article" date="2016" name="Nat. Commun.">
        <title>Thousands of microbial genomes shed light on interconnected biogeochemical processes in an aquifer system.</title>
        <authorList>
            <person name="Anantharaman K."/>
            <person name="Brown C.T."/>
            <person name="Hug L.A."/>
            <person name="Sharon I."/>
            <person name="Castelle C.J."/>
            <person name="Probst A.J."/>
            <person name="Thomas B.C."/>
            <person name="Singh A."/>
            <person name="Wilkins M.J."/>
            <person name="Karaoz U."/>
            <person name="Brodie E.L."/>
            <person name="Williams K.H."/>
            <person name="Hubbard S.S."/>
            <person name="Banfield J.F."/>
        </authorList>
    </citation>
    <scope>NUCLEOTIDE SEQUENCE [LARGE SCALE GENOMIC DNA]</scope>
</reference>
<dbReference type="STRING" id="1797517.A3F61_00550"/>
<dbReference type="EMBL" id="MHCA01000004">
    <property type="protein sequence ID" value="OGY12901.1"/>
    <property type="molecule type" value="Genomic_DNA"/>
</dbReference>
<keyword evidence="4" id="KW-0812">Transmembrane</keyword>
<dbReference type="GO" id="GO:0016757">
    <property type="term" value="F:glycosyltransferase activity"/>
    <property type="evidence" value="ECO:0007669"/>
    <property type="project" value="UniProtKB-KW"/>
</dbReference>
<proteinExistence type="inferred from homology"/>
<comment type="similarity">
    <text evidence="1">Belongs to the glycosyltransferase 2 family.</text>
</comment>
<evidence type="ECO:0000256" key="4">
    <source>
        <dbReference type="SAM" id="Phobius"/>
    </source>
</evidence>
<feature type="transmembrane region" description="Helical" evidence="4">
    <location>
        <begin position="252"/>
        <end position="274"/>
    </location>
</feature>
<accession>A0A1G1VC35</accession>
<dbReference type="InterPro" id="IPR029044">
    <property type="entry name" value="Nucleotide-diphossugar_trans"/>
</dbReference>
<keyword evidence="3" id="KW-0808">Transferase</keyword>
<dbReference type="Gene3D" id="3.90.550.10">
    <property type="entry name" value="Spore Coat Polysaccharide Biosynthesis Protein SpsA, Chain A"/>
    <property type="match status" value="1"/>
</dbReference>
<feature type="domain" description="Glycosyltransferase 2-like" evidence="5">
    <location>
        <begin position="4"/>
        <end position="120"/>
    </location>
</feature>
<dbReference type="Pfam" id="PF00535">
    <property type="entry name" value="Glycos_transf_2"/>
    <property type="match status" value="1"/>
</dbReference>
<keyword evidence="4" id="KW-1133">Transmembrane helix</keyword>
<comment type="caution">
    <text evidence="6">The sequence shown here is derived from an EMBL/GenBank/DDBJ whole genome shotgun (WGS) entry which is preliminary data.</text>
</comment>
<gene>
    <name evidence="6" type="ORF">A3F61_00550</name>
</gene>
<sequence length="293" mass="33439">MDISIIILSYNTKKLTRACINSVLKFSKNIQFEIIVVDNASTDGSLEALKKRKDIILIESEKNLGFAGGNNLGIKIVKGKYILLLNSDTIFHENSCKRMIDIISNNLNIGIASCKLLNEDGSIQKNGGYFPDLWHVFMWSTFIDEIPFVQNLFGSYHPHIGSYYNLGHKQDWVTGAFFLIRREVVDSIKSFDENFFLYVEELEFCYRAKQKGWGVLYTPETSITHLGSASGSSELSILQEYKNLRLFYRIHFGQVSGLLLFLILKINILLRLILKGIIMRRKGAFKVYAKALV</sequence>